<accession>A0AAD2DPF3</accession>
<dbReference type="EMBL" id="OU503040">
    <property type="protein sequence ID" value="CAI9761469.1"/>
    <property type="molecule type" value="Genomic_DNA"/>
</dbReference>
<proteinExistence type="predicted"/>
<evidence type="ECO:0000313" key="1">
    <source>
        <dbReference type="EMBL" id="CAI9761469.1"/>
    </source>
</evidence>
<sequence>MRHRYYGGSVKKGRQPLFQLDKNGVRRKGTCILDCSGRTLKDKVEEGKEVVLKLVEPVLLRTKGEGYSGKLEPGKFDPPVGKDALKPIYGICYGEELEDIRDIERKVWKRKP</sequence>
<reference evidence="1" key="1">
    <citation type="submission" date="2023-05" db="EMBL/GenBank/DDBJ databases">
        <authorList>
            <person name="Huff M."/>
        </authorList>
    </citation>
    <scope>NUCLEOTIDE SEQUENCE</scope>
</reference>
<gene>
    <name evidence="1" type="ORF">FPE_LOCUS8899</name>
</gene>
<organism evidence="1 2">
    <name type="scientific">Fraxinus pennsylvanica</name>
    <dbReference type="NCBI Taxonomy" id="56036"/>
    <lineage>
        <taxon>Eukaryota</taxon>
        <taxon>Viridiplantae</taxon>
        <taxon>Streptophyta</taxon>
        <taxon>Embryophyta</taxon>
        <taxon>Tracheophyta</taxon>
        <taxon>Spermatophyta</taxon>
        <taxon>Magnoliopsida</taxon>
        <taxon>eudicotyledons</taxon>
        <taxon>Gunneridae</taxon>
        <taxon>Pentapetalae</taxon>
        <taxon>asterids</taxon>
        <taxon>lamiids</taxon>
        <taxon>Lamiales</taxon>
        <taxon>Oleaceae</taxon>
        <taxon>Oleeae</taxon>
        <taxon>Fraxinus</taxon>
    </lineage>
</organism>
<dbReference type="Proteomes" id="UP000834106">
    <property type="component" value="Chromosome 5"/>
</dbReference>
<dbReference type="AlphaFoldDB" id="A0AAD2DPF3"/>
<protein>
    <submittedName>
        <fullName evidence="1">Uncharacterized protein</fullName>
    </submittedName>
</protein>
<evidence type="ECO:0000313" key="2">
    <source>
        <dbReference type="Proteomes" id="UP000834106"/>
    </source>
</evidence>
<keyword evidence="2" id="KW-1185">Reference proteome</keyword>
<name>A0AAD2DPF3_9LAMI</name>